<dbReference type="AlphaFoldDB" id="A0A7J0DU00"/>
<evidence type="ECO:0000256" key="1">
    <source>
        <dbReference type="SAM" id="SignalP"/>
    </source>
</evidence>
<proteinExistence type="predicted"/>
<sequence length="73" mass="8473">MILATASFLLYCWALARDFTGDLLKCRIVQVVWQWLRQRRDNIVHGRRIGRALIGSSRFVARTYAGRRALLPV</sequence>
<dbReference type="Proteomes" id="UP000585474">
    <property type="component" value="Unassembled WGS sequence"/>
</dbReference>
<feature type="signal peptide" evidence="1">
    <location>
        <begin position="1"/>
        <end position="16"/>
    </location>
</feature>
<organism evidence="2 3">
    <name type="scientific">Actinidia rufa</name>
    <dbReference type="NCBI Taxonomy" id="165716"/>
    <lineage>
        <taxon>Eukaryota</taxon>
        <taxon>Viridiplantae</taxon>
        <taxon>Streptophyta</taxon>
        <taxon>Embryophyta</taxon>
        <taxon>Tracheophyta</taxon>
        <taxon>Spermatophyta</taxon>
        <taxon>Magnoliopsida</taxon>
        <taxon>eudicotyledons</taxon>
        <taxon>Gunneridae</taxon>
        <taxon>Pentapetalae</taxon>
        <taxon>asterids</taxon>
        <taxon>Ericales</taxon>
        <taxon>Actinidiaceae</taxon>
        <taxon>Actinidia</taxon>
    </lineage>
</organism>
<dbReference type="OrthoDB" id="1730662at2759"/>
<keyword evidence="3" id="KW-1185">Reference proteome</keyword>
<dbReference type="EMBL" id="BJWL01000397">
    <property type="protein sequence ID" value="GFS42274.1"/>
    <property type="molecule type" value="Genomic_DNA"/>
</dbReference>
<feature type="chain" id="PRO_5029489450" description="Secreted protein" evidence="1">
    <location>
        <begin position="17"/>
        <end position="73"/>
    </location>
</feature>
<comment type="caution">
    <text evidence="2">The sequence shown here is derived from an EMBL/GenBank/DDBJ whole genome shotgun (WGS) entry which is preliminary data.</text>
</comment>
<keyword evidence="1" id="KW-0732">Signal</keyword>
<evidence type="ECO:0000313" key="2">
    <source>
        <dbReference type="EMBL" id="GFS42274.1"/>
    </source>
</evidence>
<gene>
    <name evidence="2" type="ORF">Acr_00g0078940</name>
</gene>
<protein>
    <recommendedName>
        <fullName evidence="4">Secreted protein</fullName>
    </recommendedName>
</protein>
<evidence type="ECO:0000313" key="3">
    <source>
        <dbReference type="Proteomes" id="UP000585474"/>
    </source>
</evidence>
<name>A0A7J0DU00_9ERIC</name>
<reference evidence="3" key="1">
    <citation type="submission" date="2019-07" db="EMBL/GenBank/DDBJ databases">
        <title>De Novo Assembly of kiwifruit Actinidia rufa.</title>
        <authorList>
            <person name="Sugita-Konishi S."/>
            <person name="Sato K."/>
            <person name="Mori E."/>
            <person name="Abe Y."/>
            <person name="Kisaki G."/>
            <person name="Hamano K."/>
            <person name="Suezawa K."/>
            <person name="Otani M."/>
            <person name="Fukuda T."/>
            <person name="Manabe T."/>
            <person name="Gomi K."/>
            <person name="Tabuchi M."/>
            <person name="Akimitsu K."/>
            <person name="Kataoka I."/>
        </authorList>
    </citation>
    <scope>NUCLEOTIDE SEQUENCE [LARGE SCALE GENOMIC DNA]</scope>
    <source>
        <strain evidence="3">cv. Fuchu</strain>
    </source>
</reference>
<accession>A0A7J0DU00</accession>
<evidence type="ECO:0008006" key="4">
    <source>
        <dbReference type="Google" id="ProtNLM"/>
    </source>
</evidence>